<proteinExistence type="predicted"/>
<accession>A0A3N4UKI2</accession>
<dbReference type="PANTHER" id="PTHR30399:SF1">
    <property type="entry name" value="UTP PYROPHOSPHATASE"/>
    <property type="match status" value="1"/>
</dbReference>
<dbReference type="OrthoDB" id="9811177at2"/>
<dbReference type="EMBL" id="RKQL01000003">
    <property type="protein sequence ID" value="RPE67809.1"/>
    <property type="molecule type" value="Genomic_DNA"/>
</dbReference>
<feature type="domain" description="YgjP-like metallopeptidase" evidence="1">
    <location>
        <begin position="188"/>
        <end position="312"/>
    </location>
</feature>
<name>A0A3N4UKI2_9BURK</name>
<organism evidence="2 3">
    <name type="scientific">Tibeticola sediminis</name>
    <dbReference type="NCBI Taxonomy" id="1917811"/>
    <lineage>
        <taxon>Bacteria</taxon>
        <taxon>Pseudomonadati</taxon>
        <taxon>Pseudomonadota</taxon>
        <taxon>Betaproteobacteria</taxon>
        <taxon>Burkholderiales</taxon>
        <taxon>Comamonadaceae</taxon>
        <taxon>Tibeticola</taxon>
    </lineage>
</organism>
<evidence type="ECO:0000259" key="1">
    <source>
        <dbReference type="Pfam" id="PF01863"/>
    </source>
</evidence>
<reference evidence="2 3" key="1">
    <citation type="submission" date="2018-11" db="EMBL/GenBank/DDBJ databases">
        <title>Genomic Encyclopedia of Type Strains, Phase IV (KMG-IV): sequencing the most valuable type-strain genomes for metagenomic binning, comparative biology and taxonomic classification.</title>
        <authorList>
            <person name="Goeker M."/>
        </authorList>
    </citation>
    <scope>NUCLEOTIDE SEQUENCE [LARGE SCALE GENOMIC DNA]</scope>
    <source>
        <strain evidence="2 3">DSM 101684</strain>
    </source>
</reference>
<dbReference type="AlphaFoldDB" id="A0A3N4UKI2"/>
<feature type="domain" description="YgjP-like metallopeptidase" evidence="1">
    <location>
        <begin position="77"/>
        <end position="154"/>
    </location>
</feature>
<sequence>MHNPLQRALDWLVGEPLAAPRGLPDFGEKPQDAGVKTSFLAPEKEALIASEALVPGARLVLLEGRPVAYVLERARRRSIGLSLSPQGLRVRAPIGVSLAQVEAVLQDKAHWILRKQVEVQARQTERNAARQTWCDGAPLPLLGDAVALDCDRRASVGARRVPVWLAAPGGCPPTAGLAATLETARAHGERARLCVGLPPEVEPARLQAVVQRWLQQQARLHFTERLAHFAPQLGVRPTRLALSNAATRWGSASADGSIRLHWRLIQLRPALIDYVVVHELSHLRHMDHSPRFWAVVASVLPEHRALRAELRRQAVVMED</sequence>
<evidence type="ECO:0000313" key="3">
    <source>
        <dbReference type="Proteomes" id="UP000272193"/>
    </source>
</evidence>
<dbReference type="InterPro" id="IPR053136">
    <property type="entry name" value="UTP_pyrophosphatase-like"/>
</dbReference>
<protein>
    <recommendedName>
        <fullName evidence="1">YgjP-like metallopeptidase domain-containing protein</fullName>
    </recommendedName>
</protein>
<dbReference type="Gene3D" id="3.30.2010.10">
    <property type="entry name" value="Metalloproteases ('zincins'), catalytic domain"/>
    <property type="match status" value="1"/>
</dbReference>
<dbReference type="InterPro" id="IPR002725">
    <property type="entry name" value="YgjP-like_metallopeptidase"/>
</dbReference>
<comment type="caution">
    <text evidence="2">The sequence shown here is derived from an EMBL/GenBank/DDBJ whole genome shotgun (WGS) entry which is preliminary data.</text>
</comment>
<dbReference type="CDD" id="cd07344">
    <property type="entry name" value="M48_yhfN_like"/>
    <property type="match status" value="1"/>
</dbReference>
<evidence type="ECO:0000313" key="2">
    <source>
        <dbReference type="EMBL" id="RPE67809.1"/>
    </source>
</evidence>
<gene>
    <name evidence="2" type="ORF">EDC62_1695</name>
</gene>
<keyword evidence="3" id="KW-1185">Reference proteome</keyword>
<dbReference type="Pfam" id="PF01863">
    <property type="entry name" value="YgjP-like"/>
    <property type="match status" value="2"/>
</dbReference>
<dbReference type="RefSeq" id="WP_124222586.1">
    <property type="nucleotide sequence ID" value="NZ_RKQL01000003.1"/>
</dbReference>
<dbReference type="Proteomes" id="UP000272193">
    <property type="component" value="Unassembled WGS sequence"/>
</dbReference>
<dbReference type="PANTHER" id="PTHR30399">
    <property type="entry name" value="UNCHARACTERIZED PROTEIN YGJP"/>
    <property type="match status" value="1"/>
</dbReference>